<dbReference type="EMBL" id="MFZT01000046">
    <property type="protein sequence ID" value="OGK29503.1"/>
    <property type="molecule type" value="Genomic_DNA"/>
</dbReference>
<dbReference type="Proteomes" id="UP000178098">
    <property type="component" value="Unassembled WGS sequence"/>
</dbReference>
<dbReference type="InterPro" id="IPR050563">
    <property type="entry name" value="4-hydroxybenzoyl-CoA_TE"/>
</dbReference>
<organism evidence="3 4">
    <name type="scientific">Candidatus Roizmanbacteria bacterium RIFCSPHIGHO2_02_FULL_43_11</name>
    <dbReference type="NCBI Taxonomy" id="1802043"/>
    <lineage>
        <taxon>Bacteria</taxon>
        <taxon>Candidatus Roizmaniibacteriota</taxon>
    </lineage>
</organism>
<name>A0A1F7HEL5_9BACT</name>
<evidence type="ECO:0000256" key="1">
    <source>
        <dbReference type="ARBA" id="ARBA00005953"/>
    </source>
</evidence>
<evidence type="ECO:0000313" key="4">
    <source>
        <dbReference type="Proteomes" id="UP000178098"/>
    </source>
</evidence>
<dbReference type="InterPro" id="IPR029069">
    <property type="entry name" value="HotDog_dom_sf"/>
</dbReference>
<comment type="similarity">
    <text evidence="1">Belongs to the 4-hydroxybenzoyl-CoA thioesterase family.</text>
</comment>
<dbReference type="PANTHER" id="PTHR31793:SF27">
    <property type="entry name" value="NOVEL THIOESTERASE SUPERFAMILY DOMAIN AND SAPOSIN A-TYPE DOMAIN CONTAINING PROTEIN (0610012H03RIK)"/>
    <property type="match status" value="1"/>
</dbReference>
<dbReference type="AlphaFoldDB" id="A0A1F7HEL5"/>
<dbReference type="GO" id="GO:0047617">
    <property type="term" value="F:fatty acyl-CoA hydrolase activity"/>
    <property type="evidence" value="ECO:0007669"/>
    <property type="project" value="TreeGrafter"/>
</dbReference>
<accession>A0A1F7HEL5</accession>
<dbReference type="SUPFAM" id="SSF54637">
    <property type="entry name" value="Thioesterase/thiol ester dehydrase-isomerase"/>
    <property type="match status" value="1"/>
</dbReference>
<evidence type="ECO:0000313" key="3">
    <source>
        <dbReference type="EMBL" id="OGK29503.1"/>
    </source>
</evidence>
<dbReference type="Pfam" id="PF13279">
    <property type="entry name" value="4HBT_2"/>
    <property type="match status" value="1"/>
</dbReference>
<sequence length="140" mass="15646">MPPESPIPVPARIVTTELAIGSEHIDQYGHVNYKAYPALFERGQDAYMALCGVNFDDIEQRFGLRSVVVSIALNYCNELCQGDQTSMVTVIARLGNSSFTFNQKLVHGEEHVADLEMVVVMVNKDGVPTRIPDELRKMLY</sequence>
<proteinExistence type="inferred from homology"/>
<keyword evidence="2" id="KW-0378">Hydrolase</keyword>
<dbReference type="CDD" id="cd00586">
    <property type="entry name" value="4HBT"/>
    <property type="match status" value="1"/>
</dbReference>
<evidence type="ECO:0000256" key="2">
    <source>
        <dbReference type="ARBA" id="ARBA00022801"/>
    </source>
</evidence>
<dbReference type="PANTHER" id="PTHR31793">
    <property type="entry name" value="4-HYDROXYBENZOYL-COA THIOESTERASE FAMILY MEMBER"/>
    <property type="match status" value="1"/>
</dbReference>
<reference evidence="3 4" key="1">
    <citation type="journal article" date="2016" name="Nat. Commun.">
        <title>Thousands of microbial genomes shed light on interconnected biogeochemical processes in an aquifer system.</title>
        <authorList>
            <person name="Anantharaman K."/>
            <person name="Brown C.T."/>
            <person name="Hug L.A."/>
            <person name="Sharon I."/>
            <person name="Castelle C.J."/>
            <person name="Probst A.J."/>
            <person name="Thomas B.C."/>
            <person name="Singh A."/>
            <person name="Wilkins M.J."/>
            <person name="Karaoz U."/>
            <person name="Brodie E.L."/>
            <person name="Williams K.H."/>
            <person name="Hubbard S.S."/>
            <person name="Banfield J.F."/>
        </authorList>
    </citation>
    <scope>NUCLEOTIDE SEQUENCE [LARGE SCALE GENOMIC DNA]</scope>
</reference>
<comment type="caution">
    <text evidence="3">The sequence shown here is derived from an EMBL/GenBank/DDBJ whole genome shotgun (WGS) entry which is preliminary data.</text>
</comment>
<dbReference type="Gene3D" id="3.10.129.10">
    <property type="entry name" value="Hotdog Thioesterase"/>
    <property type="match status" value="1"/>
</dbReference>
<gene>
    <name evidence="3" type="ORF">A3D08_00970</name>
</gene>
<protein>
    <submittedName>
        <fullName evidence="3">Uncharacterized protein</fullName>
    </submittedName>
</protein>